<reference evidence="1" key="1">
    <citation type="journal article" date="2021" name="Microb. Physiol.">
        <title>Proteogenomic Insights into the Physiology of Marine, Sulfate-Reducing, Filamentous Desulfonema limicola and Desulfonema magnum.</title>
        <authorList>
            <person name="Schnaars V."/>
            <person name="Wohlbrand L."/>
            <person name="Scheve S."/>
            <person name="Hinrichs C."/>
            <person name="Reinhardt R."/>
            <person name="Rabus R."/>
        </authorList>
    </citation>
    <scope>NUCLEOTIDE SEQUENCE</scope>
    <source>
        <strain evidence="1">4be13</strain>
    </source>
</reference>
<sequence>MIEKNVRQLAHVFSNYNLSFIHIRGFDIPAVREIFECINQEGKALSSMDVMIARTFQNYDYLVEEDF</sequence>
<dbReference type="KEGG" id="dmm:dnm_031420"/>
<proteinExistence type="predicted"/>
<evidence type="ECO:0000313" key="2">
    <source>
        <dbReference type="Proteomes" id="UP000663722"/>
    </source>
</evidence>
<dbReference type="AlphaFoldDB" id="A0A975BL68"/>
<accession>A0A975BL68</accession>
<dbReference type="Proteomes" id="UP000663722">
    <property type="component" value="Chromosome"/>
</dbReference>
<dbReference type="EMBL" id="CP061800">
    <property type="protein sequence ID" value="QTA87114.1"/>
    <property type="molecule type" value="Genomic_DNA"/>
</dbReference>
<keyword evidence="2" id="KW-1185">Reference proteome</keyword>
<organism evidence="1 2">
    <name type="scientific">Desulfonema magnum</name>
    <dbReference type="NCBI Taxonomy" id="45655"/>
    <lineage>
        <taxon>Bacteria</taxon>
        <taxon>Pseudomonadati</taxon>
        <taxon>Thermodesulfobacteriota</taxon>
        <taxon>Desulfobacteria</taxon>
        <taxon>Desulfobacterales</taxon>
        <taxon>Desulfococcaceae</taxon>
        <taxon>Desulfonema</taxon>
    </lineage>
</organism>
<gene>
    <name evidence="1" type="ORF">dnm_031420</name>
</gene>
<protein>
    <submittedName>
        <fullName evidence="1">Uncharacterized protein</fullName>
    </submittedName>
</protein>
<name>A0A975BL68_9BACT</name>
<evidence type="ECO:0000313" key="1">
    <source>
        <dbReference type="EMBL" id="QTA87114.1"/>
    </source>
</evidence>